<sequence length="206" mass="23531">MTVSFPVSIKTEKVQGGPDIVVYYPVVYHPENKQAEHLMNRAIVNATQQLINTLFGDIPTTLISMLGTYEIKNNQRDVLSLSLANYGYHDHAAHGMTYIKSLTFDSKTGQQYQLADLFKPGSNYVGWLSRLIKEQIAKRDIFLLDDFKQIRPNQDFYIADKALVIYFQLYEITPYAFGFPMFPISVYDLMEVINEEGPLGKMAVNN</sequence>
<protein>
    <recommendedName>
        <fullName evidence="1">DUF3298 domain-containing protein</fullName>
    </recommendedName>
</protein>
<dbReference type="Gene3D" id="3.90.640.20">
    <property type="entry name" value="Heat-shock cognate protein, ATPase"/>
    <property type="match status" value="1"/>
</dbReference>
<keyword evidence="3" id="KW-1185">Reference proteome</keyword>
<reference evidence="2 3" key="1">
    <citation type="submission" date="2014-07" db="EMBL/GenBank/DDBJ databases">
        <authorList>
            <person name="Wibberg Daniel"/>
        </authorList>
    </citation>
    <scope>NUCLEOTIDE SEQUENCE [LARGE SCALE GENOMIC DNA]</scope>
</reference>
<evidence type="ECO:0000259" key="1">
    <source>
        <dbReference type="Pfam" id="PF11738"/>
    </source>
</evidence>
<name>A0A090ISK0_9BACI</name>
<organism evidence="2 3">
    <name type="scientific">Caldibacillus thermoamylovorans</name>
    <dbReference type="NCBI Taxonomy" id="35841"/>
    <lineage>
        <taxon>Bacteria</taxon>
        <taxon>Bacillati</taxon>
        <taxon>Bacillota</taxon>
        <taxon>Bacilli</taxon>
        <taxon>Bacillales</taxon>
        <taxon>Bacillaceae</taxon>
        <taxon>Caldibacillus</taxon>
    </lineage>
</organism>
<dbReference type="RefSeq" id="WP_051988994.1">
    <property type="nucleotide sequence ID" value="NZ_CCRF01000030.1"/>
</dbReference>
<dbReference type="Pfam" id="PF11738">
    <property type="entry name" value="DUF3298"/>
    <property type="match status" value="1"/>
</dbReference>
<feature type="domain" description="DUF3298" evidence="1">
    <location>
        <begin position="115"/>
        <end position="185"/>
    </location>
</feature>
<dbReference type="Gene3D" id="3.30.565.40">
    <property type="entry name" value="Fervidobacterium nodosum Rt17-B1 like"/>
    <property type="match status" value="1"/>
</dbReference>
<dbReference type="Proteomes" id="UP000040576">
    <property type="component" value="Unassembled WGS sequence"/>
</dbReference>
<accession>A0A090ISK0</accession>
<dbReference type="AlphaFoldDB" id="A0A090ISK0"/>
<proteinExistence type="predicted"/>
<dbReference type="InterPro" id="IPR021729">
    <property type="entry name" value="DUF3298"/>
</dbReference>
<dbReference type="EMBL" id="CCRF01000030">
    <property type="protein sequence ID" value="CEE00657.1"/>
    <property type="molecule type" value="Genomic_DNA"/>
</dbReference>
<evidence type="ECO:0000313" key="3">
    <source>
        <dbReference type="Proteomes" id="UP000040576"/>
    </source>
</evidence>
<gene>
    <name evidence="2" type="ORF">BT1A1_0807</name>
</gene>
<dbReference type="InterPro" id="IPR037126">
    <property type="entry name" value="PdaC/RsiV-like_sf"/>
</dbReference>
<evidence type="ECO:0000313" key="2">
    <source>
        <dbReference type="EMBL" id="CEE00657.1"/>
    </source>
</evidence>